<dbReference type="OrthoDB" id="6006530at2"/>
<dbReference type="EMBL" id="VYKJ01000004">
    <property type="protein sequence ID" value="KAA9000745.1"/>
    <property type="molecule type" value="Genomic_DNA"/>
</dbReference>
<dbReference type="AlphaFoldDB" id="A0A5J5G293"/>
<dbReference type="Gene3D" id="1.10.260.40">
    <property type="entry name" value="lambda repressor-like DNA-binding domains"/>
    <property type="match status" value="1"/>
</dbReference>
<dbReference type="PROSITE" id="PS50943">
    <property type="entry name" value="HTH_CROC1"/>
    <property type="match status" value="1"/>
</dbReference>
<dbReference type="CDD" id="cd00093">
    <property type="entry name" value="HTH_XRE"/>
    <property type="match status" value="1"/>
</dbReference>
<proteinExistence type="predicted"/>
<dbReference type="Pfam" id="PF01381">
    <property type="entry name" value="HTH_3"/>
    <property type="match status" value="1"/>
</dbReference>
<evidence type="ECO:0000259" key="1">
    <source>
        <dbReference type="PROSITE" id="PS50943"/>
    </source>
</evidence>
<dbReference type="GO" id="GO:0003677">
    <property type="term" value="F:DNA binding"/>
    <property type="evidence" value="ECO:0007669"/>
    <property type="project" value="InterPro"/>
</dbReference>
<sequence>MIGKRLKIARVNAGLTQTELGVRAGLDEESASSRISSYENEVHAPDFGLVCKFAAVLDIPEAYFYAVDDDLATMILQYHQYRKNHSGSIVFVKPQ</sequence>
<accession>A0A5J5G293</accession>
<feature type="domain" description="HTH cro/C1-type" evidence="1">
    <location>
        <begin position="6"/>
        <end position="64"/>
    </location>
</feature>
<dbReference type="SUPFAM" id="SSF47413">
    <property type="entry name" value="lambda repressor-like DNA-binding domains"/>
    <property type="match status" value="1"/>
</dbReference>
<dbReference type="InterPro" id="IPR001387">
    <property type="entry name" value="Cro/C1-type_HTH"/>
</dbReference>
<dbReference type="InterPro" id="IPR010982">
    <property type="entry name" value="Lambda_DNA-bd_dom_sf"/>
</dbReference>
<dbReference type="SMART" id="SM00530">
    <property type="entry name" value="HTH_XRE"/>
    <property type="match status" value="1"/>
</dbReference>
<protein>
    <submittedName>
        <fullName evidence="2">Helix-turn-helix transcriptional regulator</fullName>
    </submittedName>
</protein>
<comment type="caution">
    <text evidence="2">The sequence shown here is derived from an EMBL/GenBank/DDBJ whole genome shotgun (WGS) entry which is preliminary data.</text>
</comment>
<dbReference type="GeneID" id="61348624"/>
<gene>
    <name evidence="2" type="ORF">FJU30_09395</name>
</gene>
<evidence type="ECO:0000313" key="2">
    <source>
        <dbReference type="EMBL" id="KAA9000745.1"/>
    </source>
</evidence>
<keyword evidence="3" id="KW-1185">Reference proteome</keyword>
<evidence type="ECO:0000313" key="3">
    <source>
        <dbReference type="Proteomes" id="UP000335415"/>
    </source>
</evidence>
<reference evidence="2 3" key="1">
    <citation type="submission" date="2019-09" db="EMBL/GenBank/DDBJ databases">
        <authorList>
            <person name="Li Y."/>
        </authorList>
    </citation>
    <scope>NUCLEOTIDE SEQUENCE [LARGE SCALE GENOMIC DNA]</scope>
    <source>
        <strain evidence="2 3">L3-3HA</strain>
    </source>
</reference>
<dbReference type="Proteomes" id="UP000335415">
    <property type="component" value="Unassembled WGS sequence"/>
</dbReference>
<organism evidence="2 3">
    <name type="scientific">Affinibrenneria salicis</name>
    <dbReference type="NCBI Taxonomy" id="2590031"/>
    <lineage>
        <taxon>Bacteria</taxon>
        <taxon>Pseudomonadati</taxon>
        <taxon>Pseudomonadota</taxon>
        <taxon>Gammaproteobacteria</taxon>
        <taxon>Enterobacterales</taxon>
        <taxon>Pectobacteriaceae</taxon>
        <taxon>Affinibrenneria</taxon>
    </lineage>
</organism>
<dbReference type="RefSeq" id="WP_049776295.1">
    <property type="nucleotide sequence ID" value="NZ_VYKJ01000004.1"/>
</dbReference>
<name>A0A5J5G293_9GAMM</name>